<evidence type="ECO:0000256" key="1">
    <source>
        <dbReference type="SAM" id="Phobius"/>
    </source>
</evidence>
<organism evidence="2 3">
    <name type="scientific">Paraburkholderia humisilvae</name>
    <dbReference type="NCBI Taxonomy" id="627669"/>
    <lineage>
        <taxon>Bacteria</taxon>
        <taxon>Pseudomonadati</taxon>
        <taxon>Pseudomonadota</taxon>
        <taxon>Betaproteobacteria</taxon>
        <taxon>Burkholderiales</taxon>
        <taxon>Burkholderiaceae</taxon>
        <taxon>Paraburkholderia</taxon>
    </lineage>
</organism>
<evidence type="ECO:0000313" key="3">
    <source>
        <dbReference type="Proteomes" id="UP000494363"/>
    </source>
</evidence>
<keyword evidence="1" id="KW-1133">Transmembrane helix</keyword>
<accession>A0A6J5DBZ9</accession>
<protein>
    <submittedName>
        <fullName evidence="2">Uncharacterized protein</fullName>
    </submittedName>
</protein>
<gene>
    <name evidence="2" type="ORF">LMG29542_01552</name>
</gene>
<keyword evidence="3" id="KW-1185">Reference proteome</keyword>
<dbReference type="AlphaFoldDB" id="A0A6J5DBZ9"/>
<dbReference type="Proteomes" id="UP000494363">
    <property type="component" value="Unassembled WGS sequence"/>
</dbReference>
<proteinExistence type="predicted"/>
<dbReference type="EMBL" id="CADIKH010000006">
    <property type="protein sequence ID" value="CAB3751790.1"/>
    <property type="molecule type" value="Genomic_DNA"/>
</dbReference>
<keyword evidence="1" id="KW-0812">Transmembrane</keyword>
<evidence type="ECO:0000313" key="2">
    <source>
        <dbReference type="EMBL" id="CAB3751790.1"/>
    </source>
</evidence>
<keyword evidence="1" id="KW-0472">Membrane</keyword>
<name>A0A6J5DBZ9_9BURK</name>
<reference evidence="2 3" key="1">
    <citation type="submission" date="2020-04" db="EMBL/GenBank/DDBJ databases">
        <authorList>
            <person name="De Canck E."/>
        </authorList>
    </citation>
    <scope>NUCLEOTIDE SEQUENCE [LARGE SCALE GENOMIC DNA]</scope>
    <source>
        <strain evidence="2 3">LMG 29542</strain>
    </source>
</reference>
<feature type="transmembrane region" description="Helical" evidence="1">
    <location>
        <begin position="12"/>
        <end position="35"/>
    </location>
</feature>
<sequence length="220" mass="23775">MSALCSVCSIRRLYRFGILIVVSVLSIAACTIQLAPDYDPALSSGIRNVNGDIMSLYASTSMGTSADTFAQRADRYDQIIGTLDALALQSQSRPVPDDALRGKIEQYLKDRNAYPTQLADADANNLAAIEARMASRCAAKLKLTPPKQSAVSMPDAGPADVIPSAMALMQASRTLAYLKSMDCAQGLRADDVLLNKGQVQHFMYEALAYEDFLDRQGQGK</sequence>